<feature type="compositionally biased region" description="Basic and acidic residues" evidence="2">
    <location>
        <begin position="271"/>
        <end position="297"/>
    </location>
</feature>
<dbReference type="Pfam" id="PF06047">
    <property type="entry name" value="Nkap_C"/>
    <property type="match status" value="1"/>
</dbReference>
<proteinExistence type="inferred from homology"/>
<evidence type="ECO:0000256" key="1">
    <source>
        <dbReference type="ARBA" id="ARBA00009313"/>
    </source>
</evidence>
<keyword evidence="5" id="KW-1185">Reference proteome</keyword>
<feature type="region of interest" description="Disordered" evidence="2">
    <location>
        <begin position="1"/>
        <end position="378"/>
    </location>
</feature>
<dbReference type="InterPro" id="IPR009269">
    <property type="entry name" value="NKAP_C"/>
</dbReference>
<feature type="compositionally biased region" description="Low complexity" evidence="2">
    <location>
        <begin position="29"/>
        <end position="41"/>
    </location>
</feature>
<evidence type="ECO:0000313" key="4">
    <source>
        <dbReference type="EMBL" id="GFR61882.1"/>
    </source>
</evidence>
<dbReference type="GO" id="GO:0003682">
    <property type="term" value="F:chromatin binding"/>
    <property type="evidence" value="ECO:0007669"/>
    <property type="project" value="InterPro"/>
</dbReference>
<comment type="caution">
    <text evidence="4">The sequence shown here is derived from an EMBL/GenBank/DDBJ whole genome shotgun (WGS) entry which is preliminary data.</text>
</comment>
<dbReference type="GO" id="GO:0005634">
    <property type="term" value="C:nucleus"/>
    <property type="evidence" value="ECO:0007669"/>
    <property type="project" value="TreeGrafter"/>
</dbReference>
<feature type="compositionally biased region" description="Basic residues" evidence="2">
    <location>
        <begin position="122"/>
        <end position="132"/>
    </location>
</feature>
<dbReference type="Proteomes" id="UP000762676">
    <property type="component" value="Unassembled WGS sequence"/>
</dbReference>
<dbReference type="PANTHER" id="PTHR13087:SF0">
    <property type="entry name" value="NFKB ACTIVATING PROTEIN LIKE"/>
    <property type="match status" value="1"/>
</dbReference>
<feature type="compositionally biased region" description="Basic and acidic residues" evidence="2">
    <location>
        <begin position="354"/>
        <end position="364"/>
    </location>
</feature>
<feature type="compositionally biased region" description="Basic residues" evidence="2">
    <location>
        <begin position="51"/>
        <end position="70"/>
    </location>
</feature>
<dbReference type="PANTHER" id="PTHR13087">
    <property type="entry name" value="NF-KAPPA B ACTIVATING PROTEIN"/>
    <property type="match status" value="1"/>
</dbReference>
<feature type="compositionally biased region" description="Basic residues" evidence="2">
    <location>
        <begin position="154"/>
        <end position="165"/>
    </location>
</feature>
<feature type="compositionally biased region" description="Basic and acidic residues" evidence="2">
    <location>
        <begin position="189"/>
        <end position="198"/>
    </location>
</feature>
<feature type="compositionally biased region" description="Acidic residues" evidence="2">
    <location>
        <begin position="337"/>
        <end position="353"/>
    </location>
</feature>
<dbReference type="InterPro" id="IPR040466">
    <property type="entry name" value="NKAP"/>
</dbReference>
<accession>A0AAV4ELB2</accession>
<protein>
    <submittedName>
        <fullName evidence="4">NKAP-like protein</fullName>
    </submittedName>
</protein>
<gene>
    <name evidence="4" type="ORF">ElyMa_000115600</name>
</gene>
<name>A0AAV4ELB2_9GAST</name>
<dbReference type="GO" id="GO:0010468">
    <property type="term" value="P:regulation of gene expression"/>
    <property type="evidence" value="ECO:0007669"/>
    <property type="project" value="TreeGrafter"/>
</dbReference>
<sequence>MPRRSSDSESSEDPSSRNGIVTGKRSRGRSVSVSSTSSSESDNFHSETKKPRSPKRQFHSPNRHKDRKKPYRYEESRKSMSRSVSRSPSRDHNRKKEQRTYYSPDRRHRRSPRSRSTSRSPQNRKRHRKRSRSISEDRKAPKNMSSSSSSRYSSKIHRSNGHGRSPRRESSRRDGERSFRNNAQASYRNTEEDLDDKRHYRGTMTHEPTQNGFGSRGQYDHDDRNAGQGWRGGRTDRHNNQDADFIAQMGRKREERERIGAAGVPEVWAKSPEKSLETDSETEMEKKKKDKGKKEENGISDDGSKKKKKKSSKKHKKEKRRKKSKKRRKKKSKASDSEESDSESESDGEQEEVWLEKTKKPPKEDAEETVGPVPYVESNSLTEKDFGRALLPGEGAAMAAYIAEGKRIPRRGEIGLTCDEIEAYETVGYVMSGSRHRRMEAVRLRKENQIYSADEKRALATFNHEERSKREAKILSQFRSMVHEKLKH</sequence>
<dbReference type="AlphaFoldDB" id="A0AAV4ELB2"/>
<evidence type="ECO:0000256" key="2">
    <source>
        <dbReference type="SAM" id="MobiDB-lite"/>
    </source>
</evidence>
<comment type="similarity">
    <text evidence="1">Belongs to the NKAP family.</text>
</comment>
<evidence type="ECO:0000313" key="5">
    <source>
        <dbReference type="Proteomes" id="UP000762676"/>
    </source>
</evidence>
<reference evidence="4 5" key="1">
    <citation type="journal article" date="2021" name="Elife">
        <title>Chloroplast acquisition without the gene transfer in kleptoplastic sea slugs, Plakobranchus ocellatus.</title>
        <authorList>
            <person name="Maeda T."/>
            <person name="Takahashi S."/>
            <person name="Yoshida T."/>
            <person name="Shimamura S."/>
            <person name="Takaki Y."/>
            <person name="Nagai Y."/>
            <person name="Toyoda A."/>
            <person name="Suzuki Y."/>
            <person name="Arimoto A."/>
            <person name="Ishii H."/>
            <person name="Satoh N."/>
            <person name="Nishiyama T."/>
            <person name="Hasebe M."/>
            <person name="Maruyama T."/>
            <person name="Minagawa J."/>
            <person name="Obokata J."/>
            <person name="Shigenobu S."/>
        </authorList>
    </citation>
    <scope>NUCLEOTIDE SEQUENCE [LARGE SCALE GENOMIC DNA]</scope>
</reference>
<organism evidence="4 5">
    <name type="scientific">Elysia marginata</name>
    <dbReference type="NCBI Taxonomy" id="1093978"/>
    <lineage>
        <taxon>Eukaryota</taxon>
        <taxon>Metazoa</taxon>
        <taxon>Spiralia</taxon>
        <taxon>Lophotrochozoa</taxon>
        <taxon>Mollusca</taxon>
        <taxon>Gastropoda</taxon>
        <taxon>Heterobranchia</taxon>
        <taxon>Euthyneura</taxon>
        <taxon>Panpulmonata</taxon>
        <taxon>Sacoglossa</taxon>
        <taxon>Placobranchoidea</taxon>
        <taxon>Plakobranchidae</taxon>
        <taxon>Elysia</taxon>
    </lineage>
</organism>
<evidence type="ECO:0000259" key="3">
    <source>
        <dbReference type="Pfam" id="PF06047"/>
    </source>
</evidence>
<dbReference type="EMBL" id="BMAT01000218">
    <property type="protein sequence ID" value="GFR61882.1"/>
    <property type="molecule type" value="Genomic_DNA"/>
</dbReference>
<feature type="compositionally biased region" description="Basic residues" evidence="2">
    <location>
        <begin position="305"/>
        <end position="332"/>
    </location>
</feature>
<feature type="domain" description="NF-kappa-B-activating protein C-terminal" evidence="3">
    <location>
        <begin position="384"/>
        <end position="484"/>
    </location>
</feature>
<feature type="compositionally biased region" description="Basic and acidic residues" evidence="2">
    <location>
        <begin position="166"/>
        <end position="179"/>
    </location>
</feature>